<reference evidence="1 2" key="1">
    <citation type="journal article" date="2019" name="Nat. Ecol. Evol.">
        <title>Megaphylogeny resolves global patterns of mushroom evolution.</title>
        <authorList>
            <person name="Varga T."/>
            <person name="Krizsan K."/>
            <person name="Foldi C."/>
            <person name="Dima B."/>
            <person name="Sanchez-Garcia M."/>
            <person name="Sanchez-Ramirez S."/>
            <person name="Szollosi G.J."/>
            <person name="Szarkandi J.G."/>
            <person name="Papp V."/>
            <person name="Albert L."/>
            <person name="Andreopoulos W."/>
            <person name="Angelini C."/>
            <person name="Antonin V."/>
            <person name="Barry K.W."/>
            <person name="Bougher N.L."/>
            <person name="Buchanan P."/>
            <person name="Buyck B."/>
            <person name="Bense V."/>
            <person name="Catcheside P."/>
            <person name="Chovatia M."/>
            <person name="Cooper J."/>
            <person name="Damon W."/>
            <person name="Desjardin D."/>
            <person name="Finy P."/>
            <person name="Geml J."/>
            <person name="Haridas S."/>
            <person name="Hughes K."/>
            <person name="Justo A."/>
            <person name="Karasinski D."/>
            <person name="Kautmanova I."/>
            <person name="Kiss B."/>
            <person name="Kocsube S."/>
            <person name="Kotiranta H."/>
            <person name="LaButti K.M."/>
            <person name="Lechner B.E."/>
            <person name="Liimatainen K."/>
            <person name="Lipzen A."/>
            <person name="Lukacs Z."/>
            <person name="Mihaltcheva S."/>
            <person name="Morgado L.N."/>
            <person name="Niskanen T."/>
            <person name="Noordeloos M.E."/>
            <person name="Ohm R.A."/>
            <person name="Ortiz-Santana B."/>
            <person name="Ovrebo C."/>
            <person name="Racz N."/>
            <person name="Riley R."/>
            <person name="Savchenko A."/>
            <person name="Shiryaev A."/>
            <person name="Soop K."/>
            <person name="Spirin V."/>
            <person name="Szebenyi C."/>
            <person name="Tomsovsky M."/>
            <person name="Tulloss R.E."/>
            <person name="Uehling J."/>
            <person name="Grigoriev I.V."/>
            <person name="Vagvolgyi C."/>
            <person name="Papp T."/>
            <person name="Martin F.M."/>
            <person name="Miettinen O."/>
            <person name="Hibbett D.S."/>
            <person name="Nagy L.G."/>
        </authorList>
    </citation>
    <scope>NUCLEOTIDE SEQUENCE [LARGE SCALE GENOMIC DNA]</scope>
    <source>
        <strain evidence="1 2">FP101781</strain>
    </source>
</reference>
<dbReference type="OrthoDB" id="10682945at2759"/>
<accession>A0A4Y7SP66</accession>
<dbReference type="Proteomes" id="UP000298030">
    <property type="component" value="Unassembled WGS sequence"/>
</dbReference>
<gene>
    <name evidence="1" type="ORF">FA13DRAFT_1818336</name>
</gene>
<sequence length="455" mass="51154">MSLPVEILEHIIDFIALERGANRLQTLHNLCITTKSLRPRAEMHIYSEIALYAGATSSCETTRQFVHTVERCPRLLLHVRQLNLKFLTRMWGRADGLDAIAEPVARMTNITKFTFSSDTKNYLRKTQPRPMIKQSLISSSAFMHAVSAVLKAPHLNHLVLHNLSKLPAELLMLPRSIRHLELVRITFEADGLPSKSRGARLPFRLSSFKCDYVSLLSLINRFPLPIAPDSADGDMGDWTSMLSEVEVLDMTLLQDVVSHQEVLRRTPRVRELTLSIEVDVDDSAPQAHTLCFLADLHPASFTTLSLIDIHITNFVDRGAMIAHPYGSRWSTYLHRFTQLGRLRIALDFGGDFEVHPESFGPQWGDISEALVDQCVCPMLKNVEILIKAWTNEDYGAALARRGQEGGAFRFIQSIHEFVYPSQFGALIGLHRRGKEVGLSFCAETSYDALIGNIGL</sequence>
<keyword evidence="2" id="KW-1185">Reference proteome</keyword>
<organism evidence="1 2">
    <name type="scientific">Coprinellus micaceus</name>
    <name type="common">Glistening ink-cap mushroom</name>
    <name type="synonym">Coprinus micaceus</name>
    <dbReference type="NCBI Taxonomy" id="71717"/>
    <lineage>
        <taxon>Eukaryota</taxon>
        <taxon>Fungi</taxon>
        <taxon>Dikarya</taxon>
        <taxon>Basidiomycota</taxon>
        <taxon>Agaricomycotina</taxon>
        <taxon>Agaricomycetes</taxon>
        <taxon>Agaricomycetidae</taxon>
        <taxon>Agaricales</taxon>
        <taxon>Agaricineae</taxon>
        <taxon>Psathyrellaceae</taxon>
        <taxon>Coprinellus</taxon>
    </lineage>
</organism>
<dbReference type="AlphaFoldDB" id="A0A4Y7SP66"/>
<protein>
    <recommendedName>
        <fullName evidence="3">F-box domain-containing protein</fullName>
    </recommendedName>
</protein>
<evidence type="ECO:0008006" key="3">
    <source>
        <dbReference type="Google" id="ProtNLM"/>
    </source>
</evidence>
<proteinExistence type="predicted"/>
<comment type="caution">
    <text evidence="1">The sequence shown here is derived from an EMBL/GenBank/DDBJ whole genome shotgun (WGS) entry which is preliminary data.</text>
</comment>
<evidence type="ECO:0000313" key="1">
    <source>
        <dbReference type="EMBL" id="TEB23677.1"/>
    </source>
</evidence>
<evidence type="ECO:0000313" key="2">
    <source>
        <dbReference type="Proteomes" id="UP000298030"/>
    </source>
</evidence>
<dbReference type="EMBL" id="QPFP01000075">
    <property type="protein sequence ID" value="TEB23677.1"/>
    <property type="molecule type" value="Genomic_DNA"/>
</dbReference>
<name>A0A4Y7SP66_COPMI</name>